<reference evidence="1 2" key="1">
    <citation type="submission" date="2018-01" db="EMBL/GenBank/DDBJ databases">
        <title>G. obscuriglobus.</title>
        <authorList>
            <person name="Franke J."/>
            <person name="Blomberg W."/>
            <person name="Selmecki A."/>
        </authorList>
    </citation>
    <scope>NUCLEOTIDE SEQUENCE [LARGE SCALE GENOMIC DNA]</scope>
    <source>
        <strain evidence="1 2">DSM 5831</strain>
    </source>
</reference>
<dbReference type="AlphaFoldDB" id="A0A2Z3GY40"/>
<accession>A0A2Z3GY40</accession>
<evidence type="ECO:0008006" key="3">
    <source>
        <dbReference type="Google" id="ProtNLM"/>
    </source>
</evidence>
<proteinExistence type="predicted"/>
<dbReference type="OrthoDB" id="9939101at2"/>
<dbReference type="Proteomes" id="UP000245802">
    <property type="component" value="Chromosome"/>
</dbReference>
<dbReference type="KEGG" id="gog:C1280_17900"/>
<dbReference type="RefSeq" id="WP_010036822.1">
    <property type="nucleotide sequence ID" value="NZ_CP025958.1"/>
</dbReference>
<sequence>MPTPKKSAKNPVLGDRVKIRYSAGMKGRIVELRGPLGPGGAQIYRVRVGRKPNPAYVEVREDQLEVLTTT</sequence>
<name>A0A2Z3GY40_9BACT</name>
<gene>
    <name evidence="1" type="ORF">C1280_17900</name>
</gene>
<keyword evidence="2" id="KW-1185">Reference proteome</keyword>
<dbReference type="EMBL" id="CP025958">
    <property type="protein sequence ID" value="AWM38673.1"/>
    <property type="molecule type" value="Genomic_DNA"/>
</dbReference>
<protein>
    <recommendedName>
        <fullName evidence="3">50S ribosomal protein L24</fullName>
    </recommendedName>
</protein>
<evidence type="ECO:0000313" key="1">
    <source>
        <dbReference type="EMBL" id="AWM38673.1"/>
    </source>
</evidence>
<evidence type="ECO:0000313" key="2">
    <source>
        <dbReference type="Proteomes" id="UP000245802"/>
    </source>
</evidence>
<organism evidence="1 2">
    <name type="scientific">Gemmata obscuriglobus</name>
    <dbReference type="NCBI Taxonomy" id="114"/>
    <lineage>
        <taxon>Bacteria</taxon>
        <taxon>Pseudomonadati</taxon>
        <taxon>Planctomycetota</taxon>
        <taxon>Planctomycetia</taxon>
        <taxon>Gemmatales</taxon>
        <taxon>Gemmataceae</taxon>
        <taxon>Gemmata</taxon>
    </lineage>
</organism>